<reference evidence="3 4" key="1">
    <citation type="journal article" date="2024" name="Pathogens">
        <title>Staphylococcus hsinchuensis sp. nov., Isolated from Soymilk.</title>
        <authorList>
            <person name="Wang Y.T."/>
            <person name="Lin Y.C."/>
            <person name="Hsieh Y.H."/>
            <person name="Lin Y.T."/>
            <person name="Hamada M."/>
            <person name="Chen C.C."/>
            <person name="Liou J.S."/>
            <person name="Lee A.Y."/>
            <person name="Zhang W.L."/>
            <person name="Chen Y.T."/>
            <person name="Huang C.H."/>
        </authorList>
    </citation>
    <scope>NUCLEOTIDE SEQUENCE [LARGE SCALE GENOMIC DNA]</scope>
    <source>
        <strain evidence="3 4">H164</strain>
    </source>
</reference>
<dbReference type="PRINTS" id="PR00069">
    <property type="entry name" value="ALDKETRDTASE"/>
</dbReference>
<dbReference type="PROSITE" id="PS00062">
    <property type="entry name" value="ALDOKETO_REDUCTASE_2"/>
    <property type="match status" value="1"/>
</dbReference>
<dbReference type="PANTHER" id="PTHR43364:SF4">
    <property type="entry name" value="NAD(P)-LINKED OXIDOREDUCTASE SUPERFAMILY PROTEIN"/>
    <property type="match status" value="1"/>
</dbReference>
<evidence type="ECO:0000256" key="1">
    <source>
        <dbReference type="ARBA" id="ARBA00023002"/>
    </source>
</evidence>
<gene>
    <name evidence="3" type="ORF">QQM35_04695</name>
</gene>
<dbReference type="InterPro" id="IPR050523">
    <property type="entry name" value="AKR_Detox_Biosynth"/>
</dbReference>
<dbReference type="InterPro" id="IPR023210">
    <property type="entry name" value="NADP_OxRdtase_dom"/>
</dbReference>
<dbReference type="PANTHER" id="PTHR43364">
    <property type="entry name" value="NADH-SPECIFIC METHYLGLYOXAL REDUCTASE-RELATED"/>
    <property type="match status" value="1"/>
</dbReference>
<keyword evidence="1" id="KW-0560">Oxidoreductase</keyword>
<evidence type="ECO:0000259" key="2">
    <source>
        <dbReference type="Pfam" id="PF00248"/>
    </source>
</evidence>
<dbReference type="EMBL" id="CP128355">
    <property type="protein sequence ID" value="XAF71396.1"/>
    <property type="molecule type" value="Genomic_DNA"/>
</dbReference>
<dbReference type="Proteomes" id="UP001436297">
    <property type="component" value="Chromosome"/>
</dbReference>
<proteinExistence type="predicted"/>
<dbReference type="Gene3D" id="3.20.20.100">
    <property type="entry name" value="NADP-dependent oxidoreductase domain"/>
    <property type="match status" value="1"/>
</dbReference>
<dbReference type="InterPro" id="IPR020471">
    <property type="entry name" value="AKR"/>
</dbReference>
<organism evidence="3 4">
    <name type="scientific">Staphylococcus hsinchuensis</name>
    <dbReference type="NCBI Taxonomy" id="3051183"/>
    <lineage>
        <taxon>Bacteria</taxon>
        <taxon>Bacillati</taxon>
        <taxon>Bacillota</taxon>
        <taxon>Bacilli</taxon>
        <taxon>Bacillales</taxon>
        <taxon>Staphylococcaceae</taxon>
        <taxon>Staphylococcus</taxon>
    </lineage>
</organism>
<evidence type="ECO:0000313" key="3">
    <source>
        <dbReference type="EMBL" id="XAF71396.1"/>
    </source>
</evidence>
<sequence length="311" mass="35274">MVKQVKLGKSNVEVTPIAMGANAVGGHNFYNDLDEEQGKETVRNAIRNGMNLIDTAYIYGPERSEELVGEAVQDFDREDFAIATKGAHYFDENKEIKMSNKPEYLKDQVEKSLKRLQLDYIDLYYIHFPDKDTPKDQAVAALKELKDEGKIKAIGVSNFSLEQLKEANKNGDVDVVQMEYNLLNRENEAIFEYTAENNITFVPYFPLVSGLLAGKYNENTTFDDIRAKNPEFQGDKFKENLKKIEGLREIAKAHDAEVAHVVLAYYLTKPSLDVVIPGAKRPEQVEDNLKTLDVQLTDADIEKIETLFPLK</sequence>
<feature type="domain" description="NADP-dependent oxidoreductase" evidence="2">
    <location>
        <begin position="16"/>
        <end position="306"/>
    </location>
</feature>
<dbReference type="InterPro" id="IPR036812">
    <property type="entry name" value="NAD(P)_OxRdtase_dom_sf"/>
</dbReference>
<evidence type="ECO:0000313" key="4">
    <source>
        <dbReference type="Proteomes" id="UP001436297"/>
    </source>
</evidence>
<name>A0ABZ3EG40_9STAP</name>
<dbReference type="InterPro" id="IPR018170">
    <property type="entry name" value="Aldo/ket_reductase_CS"/>
</dbReference>
<protein>
    <submittedName>
        <fullName evidence="3">Aldo/keto reductase</fullName>
    </submittedName>
</protein>
<dbReference type="Pfam" id="PF00248">
    <property type="entry name" value="Aldo_ket_red"/>
    <property type="match status" value="1"/>
</dbReference>
<keyword evidence="4" id="KW-1185">Reference proteome</keyword>
<accession>A0ABZ3EG40</accession>
<dbReference type="RefSeq" id="WP_251518733.1">
    <property type="nucleotide sequence ID" value="NZ_CP128355.1"/>
</dbReference>
<dbReference type="SUPFAM" id="SSF51430">
    <property type="entry name" value="NAD(P)-linked oxidoreductase"/>
    <property type="match status" value="1"/>
</dbReference>